<dbReference type="EMBL" id="HACA01018805">
    <property type="protein sequence ID" value="CDW36166.1"/>
    <property type="molecule type" value="Transcribed_RNA"/>
</dbReference>
<feature type="non-terminal residue" evidence="2">
    <location>
        <position position="1"/>
    </location>
</feature>
<keyword evidence="1" id="KW-0472">Membrane</keyword>
<feature type="transmembrane region" description="Helical" evidence="1">
    <location>
        <begin position="6"/>
        <end position="24"/>
    </location>
</feature>
<evidence type="ECO:0000313" key="2">
    <source>
        <dbReference type="EMBL" id="CDW36166.1"/>
    </source>
</evidence>
<feature type="non-terminal residue" evidence="2">
    <location>
        <position position="77"/>
    </location>
</feature>
<reference evidence="2" key="1">
    <citation type="submission" date="2014-05" db="EMBL/GenBank/DDBJ databases">
        <authorList>
            <person name="Chronopoulou M."/>
        </authorList>
    </citation>
    <scope>NUCLEOTIDE SEQUENCE</scope>
    <source>
        <tissue evidence="2">Whole organism</tissue>
    </source>
</reference>
<proteinExistence type="predicted"/>
<name>A0A0K2UEN8_LEPSM</name>
<organism evidence="2">
    <name type="scientific">Lepeophtheirus salmonis</name>
    <name type="common">Salmon louse</name>
    <name type="synonym">Caligus salmonis</name>
    <dbReference type="NCBI Taxonomy" id="72036"/>
    <lineage>
        <taxon>Eukaryota</taxon>
        <taxon>Metazoa</taxon>
        <taxon>Ecdysozoa</taxon>
        <taxon>Arthropoda</taxon>
        <taxon>Crustacea</taxon>
        <taxon>Multicrustacea</taxon>
        <taxon>Hexanauplia</taxon>
        <taxon>Copepoda</taxon>
        <taxon>Siphonostomatoida</taxon>
        <taxon>Caligidae</taxon>
        <taxon>Lepeophtheirus</taxon>
    </lineage>
</organism>
<keyword evidence="1" id="KW-1133">Transmembrane helix</keyword>
<sequence length="77" mass="8902">SLISVSHYFYYLLIITYIFSVFVVEKTGELSKSSSCFLIKISPPIFCVSSTIFFYIFKSLLVLFLLLLLLISSRPYK</sequence>
<dbReference type="AlphaFoldDB" id="A0A0K2UEN8"/>
<accession>A0A0K2UEN8</accession>
<feature type="transmembrane region" description="Helical" evidence="1">
    <location>
        <begin position="45"/>
        <end position="71"/>
    </location>
</feature>
<evidence type="ECO:0000256" key="1">
    <source>
        <dbReference type="SAM" id="Phobius"/>
    </source>
</evidence>
<protein>
    <submittedName>
        <fullName evidence="2">Uncharacterized protein</fullName>
    </submittedName>
</protein>
<keyword evidence="1" id="KW-0812">Transmembrane</keyword>